<protein>
    <submittedName>
        <fullName evidence="5">ABC transporter ATP-binding protein</fullName>
    </submittedName>
</protein>
<dbReference type="SUPFAM" id="SSF52540">
    <property type="entry name" value="P-loop containing nucleoside triphosphate hydrolases"/>
    <property type="match status" value="1"/>
</dbReference>
<evidence type="ECO:0000256" key="2">
    <source>
        <dbReference type="ARBA" id="ARBA00022741"/>
    </source>
</evidence>
<dbReference type="OrthoDB" id="36325at2157"/>
<dbReference type="PROSITE" id="PS50893">
    <property type="entry name" value="ABC_TRANSPORTER_2"/>
    <property type="match status" value="1"/>
</dbReference>
<keyword evidence="3 5" id="KW-0067">ATP-binding</keyword>
<dbReference type="InterPro" id="IPR051782">
    <property type="entry name" value="ABC_Transporter_VariousFunc"/>
</dbReference>
<sequence>MLQAISVSKRYHKDYVLKNINLTLNSGDKVGIVGLHNSGKTVLMKLLAGDEKPSSGKILIDGNKLDKRKIAYIPQIPLFDPILKAKDIIRYVGDEEYLEKVNIDKEKKIKNMSLGEKKRLSLALSLSFSPEYLLIDDITMDEESKEFFLDFIRKFHGGVAVSYHNLKDVWEVIDKIIILSKGSISFIGKKDDIKFKIIKIRNSADVLRFFTKYYMKEGEYVEIWEEFSDNSVEEKLKALGINYDTIEASPDEIFLRFFA</sequence>
<dbReference type="PROSITE" id="PS00211">
    <property type="entry name" value="ABC_TRANSPORTER_1"/>
    <property type="match status" value="1"/>
</dbReference>
<evidence type="ECO:0000256" key="1">
    <source>
        <dbReference type="ARBA" id="ARBA00022448"/>
    </source>
</evidence>
<dbReference type="InterPro" id="IPR003439">
    <property type="entry name" value="ABC_transporter-like_ATP-bd"/>
</dbReference>
<keyword evidence="6" id="KW-1185">Reference proteome</keyword>
<dbReference type="EMBL" id="CP029289">
    <property type="protein sequence ID" value="AWR95770.1"/>
    <property type="molecule type" value="Genomic_DNA"/>
</dbReference>
<dbReference type="Gene3D" id="3.40.50.300">
    <property type="entry name" value="P-loop containing nucleotide triphosphate hydrolases"/>
    <property type="match status" value="1"/>
</dbReference>
<dbReference type="AlphaFoldDB" id="A0A2U9IIC4"/>
<evidence type="ECO:0000259" key="4">
    <source>
        <dbReference type="PROSITE" id="PS50893"/>
    </source>
</evidence>
<dbReference type="GO" id="GO:0005524">
    <property type="term" value="F:ATP binding"/>
    <property type="evidence" value="ECO:0007669"/>
    <property type="project" value="UniProtKB-KW"/>
</dbReference>
<reference evidence="5 6" key="1">
    <citation type="submission" date="2018-05" db="EMBL/GenBank/DDBJ databases">
        <title>Complete Genome Sequences of Extremely Thermoacidophilic, Metal-Mobilizing Type-Strain Members of the Archaeal Family Sulfolobaceae: Acidianus brierleyi DSM-1651T, Acidianus sulfidivorans DSM-18786T, Metallosphaera hakonensis DSM-7519T, and Metallosphaera prunae DSM-10039T.</title>
        <authorList>
            <person name="Counts J.A."/>
            <person name="Kelly R.M."/>
        </authorList>
    </citation>
    <scope>NUCLEOTIDE SEQUENCE [LARGE SCALE GENOMIC DNA]</scope>
    <source>
        <strain evidence="5 6">DSM 1651</strain>
    </source>
</reference>
<dbReference type="PANTHER" id="PTHR42939">
    <property type="entry name" value="ABC TRANSPORTER ATP-BINDING PROTEIN ALBC-RELATED"/>
    <property type="match status" value="1"/>
</dbReference>
<dbReference type="RefSeq" id="WP_110271648.1">
    <property type="nucleotide sequence ID" value="NZ_CP029289.2"/>
</dbReference>
<dbReference type="PANTHER" id="PTHR42939:SF1">
    <property type="entry name" value="ABC TRANSPORTER ATP-BINDING PROTEIN ALBC-RELATED"/>
    <property type="match status" value="1"/>
</dbReference>
<evidence type="ECO:0000256" key="3">
    <source>
        <dbReference type="ARBA" id="ARBA00022840"/>
    </source>
</evidence>
<keyword evidence="2" id="KW-0547">Nucleotide-binding</keyword>
<dbReference type="Pfam" id="PF00005">
    <property type="entry name" value="ABC_tran"/>
    <property type="match status" value="1"/>
</dbReference>
<organism evidence="5 6">
    <name type="scientific">Acidianus brierleyi</name>
    <dbReference type="NCBI Taxonomy" id="41673"/>
    <lineage>
        <taxon>Archaea</taxon>
        <taxon>Thermoproteota</taxon>
        <taxon>Thermoprotei</taxon>
        <taxon>Sulfolobales</taxon>
        <taxon>Sulfolobaceae</taxon>
        <taxon>Acidianus</taxon>
    </lineage>
</organism>
<dbReference type="Proteomes" id="UP000248044">
    <property type="component" value="Chromosome"/>
</dbReference>
<name>A0A2U9IIC4_9CREN</name>
<dbReference type="KEGG" id="abri:DFR85_15480"/>
<dbReference type="InterPro" id="IPR027417">
    <property type="entry name" value="P-loop_NTPase"/>
</dbReference>
<proteinExistence type="predicted"/>
<dbReference type="GeneID" id="36833586"/>
<gene>
    <name evidence="5" type="ORF">DFR85_15480</name>
</gene>
<evidence type="ECO:0000313" key="6">
    <source>
        <dbReference type="Proteomes" id="UP000248044"/>
    </source>
</evidence>
<evidence type="ECO:0000313" key="5">
    <source>
        <dbReference type="EMBL" id="AWR95770.1"/>
    </source>
</evidence>
<keyword evidence="1" id="KW-0813">Transport</keyword>
<accession>A0A2U9IIC4</accession>
<dbReference type="InterPro" id="IPR017871">
    <property type="entry name" value="ABC_transporter-like_CS"/>
</dbReference>
<feature type="domain" description="ABC transporter" evidence="4">
    <location>
        <begin position="2"/>
        <end position="206"/>
    </location>
</feature>
<dbReference type="GO" id="GO:0016887">
    <property type="term" value="F:ATP hydrolysis activity"/>
    <property type="evidence" value="ECO:0007669"/>
    <property type="project" value="InterPro"/>
</dbReference>